<accession>A0A7J7RIW5</accession>
<dbReference type="EMBL" id="JACAGC010000026">
    <property type="protein sequence ID" value="KAF6276076.1"/>
    <property type="molecule type" value="Genomic_DNA"/>
</dbReference>
<evidence type="ECO:0000313" key="1">
    <source>
        <dbReference type="EMBL" id="KAF6276076.1"/>
    </source>
</evidence>
<evidence type="ECO:0000313" key="2">
    <source>
        <dbReference type="Proteomes" id="UP000585614"/>
    </source>
</evidence>
<dbReference type="Proteomes" id="UP000585614">
    <property type="component" value="Unassembled WGS sequence"/>
</dbReference>
<comment type="caution">
    <text evidence="1">The sequence shown here is derived from an EMBL/GenBank/DDBJ whole genome shotgun (WGS) entry which is preliminary data.</text>
</comment>
<name>A0A7J7RIW5_RHIFE</name>
<sequence>MDSLSLSAPSRLQAGAAQLLQSREGSPGALAAVPLQPGFKQAFSFSEALHSGSEEEVMPQSSAVKRFFQDSWIQCRPGLWVTESAYPFPSNAVELHGSPGNSLHRASLEFPNTSDSERAWGSGSVRGPWPKALLTWEQNREAWRLVLPHPTGKQCWFQNKSRTPAPVLAQSIAWLSGLSSFMHLCPRLSVSQLKKPQVP</sequence>
<organism evidence="1 2">
    <name type="scientific">Rhinolophus ferrumequinum</name>
    <name type="common">Greater horseshoe bat</name>
    <dbReference type="NCBI Taxonomy" id="59479"/>
    <lineage>
        <taxon>Eukaryota</taxon>
        <taxon>Metazoa</taxon>
        <taxon>Chordata</taxon>
        <taxon>Craniata</taxon>
        <taxon>Vertebrata</taxon>
        <taxon>Euteleostomi</taxon>
        <taxon>Mammalia</taxon>
        <taxon>Eutheria</taxon>
        <taxon>Laurasiatheria</taxon>
        <taxon>Chiroptera</taxon>
        <taxon>Yinpterochiroptera</taxon>
        <taxon>Rhinolophoidea</taxon>
        <taxon>Rhinolophidae</taxon>
        <taxon>Rhinolophinae</taxon>
        <taxon>Rhinolophus</taxon>
    </lineage>
</organism>
<protein>
    <submittedName>
        <fullName evidence="1">Uncharacterized protein</fullName>
    </submittedName>
</protein>
<dbReference type="AlphaFoldDB" id="A0A7J7RIW5"/>
<proteinExistence type="predicted"/>
<gene>
    <name evidence="1" type="ORF">mRhiFer1_009432</name>
</gene>
<reference evidence="1 2" key="1">
    <citation type="journal article" date="2020" name="Nature">
        <title>Six reference-quality genomes reveal evolution of bat adaptations.</title>
        <authorList>
            <person name="Jebb D."/>
            <person name="Huang Z."/>
            <person name="Pippel M."/>
            <person name="Hughes G.M."/>
            <person name="Lavrichenko K."/>
            <person name="Devanna P."/>
            <person name="Winkler S."/>
            <person name="Jermiin L.S."/>
            <person name="Skirmuntt E.C."/>
            <person name="Katzourakis A."/>
            <person name="Burkitt-Gray L."/>
            <person name="Ray D.A."/>
            <person name="Sullivan K.A.M."/>
            <person name="Roscito J.G."/>
            <person name="Kirilenko B.M."/>
            <person name="Davalos L.M."/>
            <person name="Corthals A.P."/>
            <person name="Power M.L."/>
            <person name="Jones G."/>
            <person name="Ransome R.D."/>
            <person name="Dechmann D.K.N."/>
            <person name="Locatelli A.G."/>
            <person name="Puechmaille S.J."/>
            <person name="Fedrigo O."/>
            <person name="Jarvis E.D."/>
            <person name="Hiller M."/>
            <person name="Vernes S.C."/>
            <person name="Myers E.W."/>
            <person name="Teeling E.C."/>
        </authorList>
    </citation>
    <scope>NUCLEOTIDE SEQUENCE [LARGE SCALE GENOMIC DNA]</scope>
    <source>
        <strain evidence="1">MRhiFer1</strain>
        <tissue evidence="1">Lung</tissue>
    </source>
</reference>